<dbReference type="SUPFAM" id="SSF54285">
    <property type="entry name" value="MoaD/ThiS"/>
    <property type="match status" value="1"/>
</dbReference>
<dbReference type="Pfam" id="PF02597">
    <property type="entry name" value="ThiS"/>
    <property type="match status" value="1"/>
</dbReference>
<dbReference type="RefSeq" id="WP_380540787.1">
    <property type="nucleotide sequence ID" value="NZ_JBHFAB010000023.1"/>
</dbReference>
<dbReference type="InterPro" id="IPR012675">
    <property type="entry name" value="Beta-grasp_dom_sf"/>
</dbReference>
<dbReference type="InterPro" id="IPR003749">
    <property type="entry name" value="ThiS/MoaD-like"/>
</dbReference>
<dbReference type="Proteomes" id="UP001592531">
    <property type="component" value="Unassembled WGS sequence"/>
</dbReference>
<protein>
    <submittedName>
        <fullName evidence="1">MoaD/ThiS family protein</fullName>
    </submittedName>
</protein>
<dbReference type="Gene3D" id="3.10.20.30">
    <property type="match status" value="1"/>
</dbReference>
<evidence type="ECO:0000313" key="2">
    <source>
        <dbReference type="Proteomes" id="UP001592531"/>
    </source>
</evidence>
<comment type="caution">
    <text evidence="1">The sequence shown here is derived from an EMBL/GenBank/DDBJ whole genome shotgun (WGS) entry which is preliminary data.</text>
</comment>
<sequence>MRGSTETDESAVREGVIREGVIRYWAAAKAEAGTAEEPYRAATLAEALAAARRLHADRPRFAQVLGLCSFLVDGDPVGTRDHATVELAQGGTVEVLPPFAGG</sequence>
<proteinExistence type="predicted"/>
<gene>
    <name evidence="1" type="ORF">ACEZDE_26385</name>
</gene>
<reference evidence="1 2" key="1">
    <citation type="submission" date="2024-09" db="EMBL/GenBank/DDBJ databases">
        <authorList>
            <person name="Lee S.D."/>
        </authorList>
    </citation>
    <scope>NUCLEOTIDE SEQUENCE [LARGE SCALE GENOMIC DNA]</scope>
    <source>
        <strain evidence="1 2">N8-3</strain>
    </source>
</reference>
<name>A0ABV6W2S5_9ACTN</name>
<evidence type="ECO:0000313" key="1">
    <source>
        <dbReference type="EMBL" id="MFC1420141.1"/>
    </source>
</evidence>
<dbReference type="EMBL" id="JBHFAB010000023">
    <property type="protein sequence ID" value="MFC1420141.1"/>
    <property type="molecule type" value="Genomic_DNA"/>
</dbReference>
<keyword evidence="2" id="KW-1185">Reference proteome</keyword>
<accession>A0ABV6W2S5</accession>
<organism evidence="1 2">
    <name type="scientific">Streptacidiphilus cavernicola</name>
    <dbReference type="NCBI Taxonomy" id="3342716"/>
    <lineage>
        <taxon>Bacteria</taxon>
        <taxon>Bacillati</taxon>
        <taxon>Actinomycetota</taxon>
        <taxon>Actinomycetes</taxon>
        <taxon>Kitasatosporales</taxon>
        <taxon>Streptomycetaceae</taxon>
        <taxon>Streptacidiphilus</taxon>
    </lineage>
</organism>
<dbReference type="InterPro" id="IPR016155">
    <property type="entry name" value="Mopterin_synth/thiamin_S_b"/>
</dbReference>